<evidence type="ECO:0000313" key="2">
    <source>
        <dbReference type="Proteomes" id="UP000027284"/>
    </source>
</evidence>
<proteinExistence type="predicted"/>
<keyword evidence="2" id="KW-1185">Reference proteome</keyword>
<sequence length="115" mass="13017">MSGKNFDSPDETRRPFEKGRIDVVNLGGLTFYRETLEPGWQWSKHVKPVVGGESCQRFHVKIFLAGRQRIRMGDGTEMEFGPGDVAIMYPGHDAWVVGDEPNVLIELADAVRRKE</sequence>
<dbReference type="Gene3D" id="2.60.120.10">
    <property type="entry name" value="Jelly Rolls"/>
    <property type="match status" value="1"/>
</dbReference>
<dbReference type="Proteomes" id="UP000027284">
    <property type="component" value="Unassembled WGS sequence"/>
</dbReference>
<dbReference type="AlphaFoldDB" id="A0A062Y2K8"/>
<dbReference type="STRING" id="1312852.EG19_04195"/>
<dbReference type="CDD" id="cd06990">
    <property type="entry name" value="cupin_DUF861"/>
    <property type="match status" value="1"/>
</dbReference>
<accession>A0A062Y2K8</accession>
<name>A0A062Y2K8_9BACT</name>
<dbReference type="InterPro" id="IPR014710">
    <property type="entry name" value="RmlC-like_jellyroll"/>
</dbReference>
<evidence type="ECO:0000313" key="1">
    <source>
        <dbReference type="EMBL" id="KDA55005.1"/>
    </source>
</evidence>
<dbReference type="EMBL" id="JMFG01000002">
    <property type="protein sequence ID" value="KDA55005.1"/>
    <property type="molecule type" value="Genomic_DNA"/>
</dbReference>
<dbReference type="OrthoDB" id="161242at2"/>
<reference evidence="1 2" key="1">
    <citation type="submission" date="2014-04" db="EMBL/GenBank/DDBJ databases">
        <title>The Genome Sequence of Thermoanaerobaculum aquaticum MP-01, The First Cultivated Group 23 Acidobacterium.</title>
        <authorList>
            <person name="Stamps B.W."/>
            <person name="Losey N.A."/>
            <person name="Lawson P.A."/>
            <person name="Stevenson B.S."/>
        </authorList>
    </citation>
    <scope>NUCLEOTIDE SEQUENCE [LARGE SCALE GENOMIC DNA]</scope>
    <source>
        <strain evidence="1 2">MP-01</strain>
    </source>
</reference>
<gene>
    <name evidence="1" type="ORF">EG19_04195</name>
</gene>
<dbReference type="InterPro" id="IPR011051">
    <property type="entry name" value="RmlC_Cupin_sf"/>
</dbReference>
<organism evidence="1 2">
    <name type="scientific">Thermoanaerobaculum aquaticum</name>
    <dbReference type="NCBI Taxonomy" id="1312852"/>
    <lineage>
        <taxon>Bacteria</taxon>
        <taxon>Pseudomonadati</taxon>
        <taxon>Acidobacteriota</taxon>
        <taxon>Thermoanaerobaculia</taxon>
        <taxon>Thermoanaerobaculales</taxon>
        <taxon>Thermoanaerobaculaceae</taxon>
        <taxon>Thermoanaerobaculum</taxon>
    </lineage>
</organism>
<dbReference type="SUPFAM" id="SSF51182">
    <property type="entry name" value="RmlC-like cupins"/>
    <property type="match status" value="1"/>
</dbReference>
<comment type="caution">
    <text evidence="1">The sequence shown here is derived from an EMBL/GenBank/DDBJ whole genome shotgun (WGS) entry which is preliminary data.</text>
</comment>
<protein>
    <submittedName>
        <fullName evidence="1">Cupin</fullName>
    </submittedName>
</protein>